<protein>
    <submittedName>
        <fullName evidence="1">Uncharacterized protein</fullName>
    </submittedName>
</protein>
<name>A0A099I391_CLOIN</name>
<dbReference type="Proteomes" id="UP000503330">
    <property type="component" value="Chromosome"/>
</dbReference>
<organism evidence="1 3">
    <name type="scientific">Clostridium innocuum</name>
    <dbReference type="NCBI Taxonomy" id="1522"/>
    <lineage>
        <taxon>Bacteria</taxon>
        <taxon>Bacillati</taxon>
        <taxon>Bacillota</taxon>
        <taxon>Clostridia</taxon>
        <taxon>Eubacteriales</taxon>
        <taxon>Clostridiaceae</taxon>
        <taxon>Clostridium</taxon>
    </lineage>
</organism>
<dbReference type="AlphaFoldDB" id="A0A099I391"/>
<dbReference type="EMBL" id="CP048838">
    <property type="protein sequence ID" value="QJA04174.1"/>
    <property type="molecule type" value="Genomic_DNA"/>
</dbReference>
<proteinExistence type="predicted"/>
<accession>A0A099I391</accession>
<dbReference type="EMBL" id="JQIF01000067">
    <property type="protein sequence ID" value="KGJ52404.1"/>
    <property type="molecule type" value="Genomic_DNA"/>
</dbReference>
<gene>
    <name evidence="1" type="ORF">CIAN88_14835</name>
    <name evidence="2" type="ORF">G4D54_17875</name>
</gene>
<evidence type="ECO:0000313" key="2">
    <source>
        <dbReference type="EMBL" id="QJA04174.1"/>
    </source>
</evidence>
<reference evidence="1 3" key="1">
    <citation type="submission" date="2014-08" db="EMBL/GenBank/DDBJ databases">
        <title>Clostridium innocuum, an unnegligible vancomycin-resistant pathogen causing extra-intestinal infections.</title>
        <authorList>
            <person name="Feng Y."/>
            <person name="Chiu C.-H."/>
        </authorList>
    </citation>
    <scope>NUCLEOTIDE SEQUENCE [LARGE SCALE GENOMIC DNA]</scope>
    <source>
        <strain evidence="1 3">AN88</strain>
    </source>
</reference>
<evidence type="ECO:0000313" key="1">
    <source>
        <dbReference type="EMBL" id="KGJ52404.1"/>
    </source>
</evidence>
<evidence type="ECO:0000313" key="3">
    <source>
        <dbReference type="Proteomes" id="UP000030008"/>
    </source>
</evidence>
<dbReference type="Proteomes" id="UP000030008">
    <property type="component" value="Unassembled WGS sequence"/>
</dbReference>
<sequence length="137" mass="16539">MLDLQKHKEYLWKYLLTYGKARKKREDYRQLVFPFQDIVIEEGKTVEDYRSEALKQQLEACSSIEEIFDMISLEYKDYYFMEISSLLHDDQTLYSHLLKKTMDTAGITDYISAHNYEYLIKFADEETQQYITQKLTQ</sequence>
<dbReference type="RefSeq" id="WP_002607648.1">
    <property type="nucleotide sequence ID" value="NZ_BAAACC010000015.1"/>
</dbReference>
<dbReference type="GeneID" id="61927446"/>
<evidence type="ECO:0000313" key="4">
    <source>
        <dbReference type="Proteomes" id="UP000503330"/>
    </source>
</evidence>
<reference evidence="2 4" key="2">
    <citation type="submission" date="2020-02" db="EMBL/GenBank/DDBJ databases">
        <authorList>
            <person name="Kociolek L.K."/>
            <person name="Ozer E.A."/>
        </authorList>
    </citation>
    <scope>NUCLEOTIDE SEQUENCE [LARGE SCALE GENOMIC DNA]</scope>
    <source>
        <strain evidence="2 4">ATCC 14501</strain>
    </source>
</reference>